<protein>
    <submittedName>
        <fullName evidence="2">Uncharacterized protein</fullName>
    </submittedName>
</protein>
<feature type="transmembrane region" description="Helical" evidence="1">
    <location>
        <begin position="49"/>
        <end position="70"/>
    </location>
</feature>
<comment type="caution">
    <text evidence="2">The sequence shown here is derived from an EMBL/GenBank/DDBJ whole genome shotgun (WGS) entry which is preliminary data.</text>
</comment>
<reference evidence="2 3" key="1">
    <citation type="journal article" date="2020" name="BMC Genomics">
        <title>Intraspecific diversification of the crop wild relative Brassica cretica Lam. using demographic model selection.</title>
        <authorList>
            <person name="Kioukis A."/>
            <person name="Michalopoulou V.A."/>
            <person name="Briers L."/>
            <person name="Pirintsos S."/>
            <person name="Studholme D.J."/>
            <person name="Pavlidis P."/>
            <person name="Sarris P.F."/>
        </authorList>
    </citation>
    <scope>NUCLEOTIDE SEQUENCE [LARGE SCALE GENOMIC DNA]</scope>
    <source>
        <strain evidence="3">cv. PFS-1207/04</strain>
    </source>
</reference>
<dbReference type="Proteomes" id="UP000266723">
    <property type="component" value="Unassembled WGS sequence"/>
</dbReference>
<sequence>MNRVEEYMGQDPRILRGRILARLRIRGMRRFNKTPKPKLRILMLDSTGLCLRLLSLGGAFSMFVLVPLILGHSQLCNIAICPQRNPEAGWTFVKELVGSVDLRPRTLRHAFGSSVFLYQNLGASSNVSSSYSWEDLKMEPDVLDSMSLLWTRRFNSWILGSNGIVVLLQNPEMLLGPTGVVGIRRSFLEPGGCPRPGEIVLNPEVALDPEAVLNPEVSFGPEVYPEARMEAGVGAGASTCGPDGETFDASVGINIGLSVAGPFVEAWRPILLHTTLRHRRTSRRNL</sequence>
<evidence type="ECO:0000256" key="1">
    <source>
        <dbReference type="SAM" id="Phobius"/>
    </source>
</evidence>
<keyword evidence="3" id="KW-1185">Reference proteome</keyword>
<keyword evidence="1" id="KW-0812">Transmembrane</keyword>
<evidence type="ECO:0000313" key="3">
    <source>
        <dbReference type="Proteomes" id="UP000266723"/>
    </source>
</evidence>
<gene>
    <name evidence="2" type="ORF">DY000_02032111</name>
</gene>
<evidence type="ECO:0000313" key="2">
    <source>
        <dbReference type="EMBL" id="KAF3582544.1"/>
    </source>
</evidence>
<organism evidence="2 3">
    <name type="scientific">Brassica cretica</name>
    <name type="common">Mustard</name>
    <dbReference type="NCBI Taxonomy" id="69181"/>
    <lineage>
        <taxon>Eukaryota</taxon>
        <taxon>Viridiplantae</taxon>
        <taxon>Streptophyta</taxon>
        <taxon>Embryophyta</taxon>
        <taxon>Tracheophyta</taxon>
        <taxon>Spermatophyta</taxon>
        <taxon>Magnoliopsida</taxon>
        <taxon>eudicotyledons</taxon>
        <taxon>Gunneridae</taxon>
        <taxon>Pentapetalae</taxon>
        <taxon>rosids</taxon>
        <taxon>malvids</taxon>
        <taxon>Brassicales</taxon>
        <taxon>Brassicaceae</taxon>
        <taxon>Brassiceae</taxon>
        <taxon>Brassica</taxon>
    </lineage>
</organism>
<accession>A0ABQ7DWU2</accession>
<dbReference type="EMBL" id="QGKV02000649">
    <property type="protein sequence ID" value="KAF3582544.1"/>
    <property type="molecule type" value="Genomic_DNA"/>
</dbReference>
<keyword evidence="1" id="KW-1133">Transmembrane helix</keyword>
<name>A0ABQ7DWU2_BRACR</name>
<proteinExistence type="predicted"/>
<keyword evidence="1" id="KW-0472">Membrane</keyword>